<proteinExistence type="inferred from homology"/>
<comment type="similarity">
    <text evidence="7">Belongs to the bacterial reverse transcriptase family.</text>
</comment>
<evidence type="ECO:0000256" key="3">
    <source>
        <dbReference type="ARBA" id="ARBA00022723"/>
    </source>
</evidence>
<keyword evidence="4" id="KW-0460">Magnesium</keyword>
<organism evidence="9 10">
    <name type="scientific">Staphylococcus nepalensis</name>
    <dbReference type="NCBI Taxonomy" id="214473"/>
    <lineage>
        <taxon>Bacteria</taxon>
        <taxon>Bacillati</taxon>
        <taxon>Bacillota</taxon>
        <taxon>Bacilli</taxon>
        <taxon>Bacillales</taxon>
        <taxon>Staphylococcaceae</taxon>
        <taxon>Staphylococcus</taxon>
    </lineage>
</organism>
<keyword evidence="2" id="KW-0548">Nucleotidyltransferase</keyword>
<feature type="domain" description="Reverse transcriptase" evidence="8">
    <location>
        <begin position="15"/>
        <end position="236"/>
    </location>
</feature>
<evidence type="ECO:0000256" key="5">
    <source>
        <dbReference type="ARBA" id="ARBA00022918"/>
    </source>
</evidence>
<dbReference type="InterPro" id="IPR043502">
    <property type="entry name" value="DNA/RNA_pol_sf"/>
</dbReference>
<dbReference type="RefSeq" id="WP_160148675.1">
    <property type="nucleotide sequence ID" value="NZ_BMCF01000007.1"/>
</dbReference>
<keyword evidence="1" id="KW-0808">Transferase</keyword>
<name>A0A380GJJ3_9STAP</name>
<dbReference type="InterPro" id="IPR000123">
    <property type="entry name" value="Reverse_transcriptase_msDNA"/>
</dbReference>
<evidence type="ECO:0000313" key="10">
    <source>
        <dbReference type="Proteomes" id="UP000254412"/>
    </source>
</evidence>
<dbReference type="GO" id="GO:0003723">
    <property type="term" value="F:RNA binding"/>
    <property type="evidence" value="ECO:0007669"/>
    <property type="project" value="InterPro"/>
</dbReference>
<sequence length="296" mass="34593">MKQLKKYPIHQCALYKCRSKKKLASLLKTDLKNLKRLSKSIEKEYYTFNKKRQITAPKKELKAIQKRVLSLLNKIEKPDWVISSTKEKSYLDNAHYHMGAQYVCTTDIRSFYNNCSRDRVYQFFAKKLLTSPDVAKLLSDITTLKYIPTGSPSSQILAYFAYEEMFINMFNVSQKFNCKMTLYVDDLTFSKDSSFNYQNLINHIDIEARKFDHSLKYKKTNYKSAKKGAKITGVILKNYELKIPNSLRISILKDFENIKNNQKLKHQVMSLKGKINAARLIEPNHFNGTNSYVKNL</sequence>
<keyword evidence="6" id="KW-0051">Antiviral defense</keyword>
<evidence type="ECO:0000256" key="6">
    <source>
        <dbReference type="ARBA" id="ARBA00023118"/>
    </source>
</evidence>
<dbReference type="PRINTS" id="PR00866">
    <property type="entry name" value="RNADNAPOLMS"/>
</dbReference>
<keyword evidence="5 9" id="KW-0695">RNA-directed DNA polymerase</keyword>
<dbReference type="GO" id="GO:0046872">
    <property type="term" value="F:metal ion binding"/>
    <property type="evidence" value="ECO:0007669"/>
    <property type="project" value="UniProtKB-KW"/>
</dbReference>
<dbReference type="GO" id="GO:0051607">
    <property type="term" value="P:defense response to virus"/>
    <property type="evidence" value="ECO:0007669"/>
    <property type="project" value="UniProtKB-KW"/>
</dbReference>
<dbReference type="Pfam" id="PF00078">
    <property type="entry name" value="RVT_1"/>
    <property type="match status" value="1"/>
</dbReference>
<dbReference type="AlphaFoldDB" id="A0A380GJJ3"/>
<dbReference type="PROSITE" id="PS50878">
    <property type="entry name" value="RT_POL"/>
    <property type="match status" value="1"/>
</dbReference>
<dbReference type="InterPro" id="IPR000477">
    <property type="entry name" value="RT_dom"/>
</dbReference>
<evidence type="ECO:0000259" key="8">
    <source>
        <dbReference type="PROSITE" id="PS50878"/>
    </source>
</evidence>
<evidence type="ECO:0000256" key="4">
    <source>
        <dbReference type="ARBA" id="ARBA00022842"/>
    </source>
</evidence>
<evidence type="ECO:0000313" key="9">
    <source>
        <dbReference type="EMBL" id="SUM53820.1"/>
    </source>
</evidence>
<reference evidence="9 10" key="1">
    <citation type="submission" date="2018-06" db="EMBL/GenBank/DDBJ databases">
        <authorList>
            <consortium name="Pathogen Informatics"/>
            <person name="Doyle S."/>
        </authorList>
    </citation>
    <scope>NUCLEOTIDE SEQUENCE [LARGE SCALE GENOMIC DNA]</scope>
    <source>
        <strain evidence="9 10">NCTC13834</strain>
    </source>
</reference>
<keyword evidence="3" id="KW-0479">Metal-binding</keyword>
<dbReference type="SUPFAM" id="SSF56672">
    <property type="entry name" value="DNA/RNA polymerases"/>
    <property type="match status" value="1"/>
</dbReference>
<gene>
    <name evidence="9" type="ORF">NCTC13834_00103</name>
</gene>
<accession>A0A380GJJ3</accession>
<dbReference type="CDD" id="cd03487">
    <property type="entry name" value="RT_Bac_retron_II"/>
    <property type="match status" value="1"/>
</dbReference>
<evidence type="ECO:0000256" key="2">
    <source>
        <dbReference type="ARBA" id="ARBA00022695"/>
    </source>
</evidence>
<protein>
    <submittedName>
        <fullName evidence="9">RNA-directed DNA polymerase</fullName>
    </submittedName>
</protein>
<dbReference type="GO" id="GO:0003964">
    <property type="term" value="F:RNA-directed DNA polymerase activity"/>
    <property type="evidence" value="ECO:0007669"/>
    <property type="project" value="UniProtKB-KW"/>
</dbReference>
<evidence type="ECO:0000256" key="7">
    <source>
        <dbReference type="ARBA" id="ARBA00034120"/>
    </source>
</evidence>
<dbReference type="EMBL" id="UHDS01000001">
    <property type="protein sequence ID" value="SUM53820.1"/>
    <property type="molecule type" value="Genomic_DNA"/>
</dbReference>
<evidence type="ECO:0000256" key="1">
    <source>
        <dbReference type="ARBA" id="ARBA00022679"/>
    </source>
</evidence>
<dbReference type="Proteomes" id="UP000254412">
    <property type="component" value="Unassembled WGS sequence"/>
</dbReference>